<dbReference type="GO" id="GO:0005737">
    <property type="term" value="C:cytoplasm"/>
    <property type="evidence" value="ECO:0007669"/>
    <property type="project" value="TreeGrafter"/>
</dbReference>
<sequence>MSHRQPAGRHGDGSPEDEEFNGAHVSPHGDGTEEHDQIVFTQSTEAPWPSSASVEGDHPEHLDTPHAAAFTPSYLTSPALTAQTAETLVTSDSEGGWSLLPTNRMSVQTALTPVGLSDASTITGSEHSHRKAPAPGWQSFSQAFQPALQGAAHDSLTVRDITPPAISSEGFDATDFASQSSISRSRLPTLYSEPDFEGISLQSKPFRRPPRSQRSSNASSTTTRRAPGLLTPMPNRRGRATRIFADPLAAPSADLDFGLPSIRHIIDSDDGIDGGINPEQPTAFKDNALVNHLEEFQREATARWDKTKGASEHDREIIVSDLVTRLWQTSVNYLAEILRANKKIRQLATAHRVSLGEVHKLRQYSQDTIEREEEREHNLTLDLDRLREENKRLHRELTLRDLSIAKSVTTEEESLRIGYWIQNQPFVPNSSSQVDKNDQPPETLEEEGKPDVKVGETPKQELKQWSDFAPPLKEEPWKEKRRESWEPNHEDVVEMLRKIKQLRDDVEHEKFMKGAAEEMVVQLEKELDQAHGSEAVDESSAVGDVQSTAAKRIAEIVGARAALKTSQQNYEKAQEECALLQKTCDGLEETIAEKDHRILILERDLKEAQKDLAQERGELMDAMLKIEDMETQLAECQKQLHSKTSEVSQLEYQVGVLIPDLNTTQAEREDLRHKNAVLEEKNYDLITDNVYKLQCAEHEETLRKLKEAELQEAKDELAEERIDYEASRIDFANNIRDLEESISEYKAEQDELRKQIDKHRTMVGELEVAISFRDLDLQIQRETIQELRQSNKSTMAAAKGLAEYPKSLRGEEGQQRFEELRRRCRRLKEQQVRWQREIREMAGKWLRAQLRYRHDHRALTKAYRDLERLQQQRHFDAERERLQLDQIASLEQECEDARLALQDAHLRLASAEEIGKTHDGEIEDVEGILPLGQDVPKDGETETVVDLSHTALPLPPVIQERIVTRERVVTREVKVEHHHSEACFCSLVEYWFPGALQTVLPRRQDTDDSGYGSGSVDGHDDSQGLGGTPENHDVPNDEDLEEYIPDPEVEEIPNESDRALHTYLHSPTDSADDAQPSPTTEKFPHEPTAQGFVIEQESTSSDEETCNNSPTQEDNENQDSNNAGFDDLEGPSLRGGAGSPDDTSTEPSAADYEVQMASFITKDDGWGGDEAEEPVEKEEDAVSETSFGPYQEQLDDDILYGSDDDLQTQSVEEDEDTAATPRPKFSRRTRPSIFEQFTESDEDTPATPRPKSSPKARQAGFEVIPAPRRRKFSRKPRQASLEDEDVTESDDDAFGLGLAQGLFCACLTHFLDRANEDIRTWRSKQGPTIGG</sequence>
<feature type="coiled-coil region" evidence="1">
    <location>
        <begin position="369"/>
        <end position="396"/>
    </location>
</feature>
<keyword evidence="4" id="KW-1185">Reference proteome</keyword>
<dbReference type="GO" id="GO:0051015">
    <property type="term" value="F:actin filament binding"/>
    <property type="evidence" value="ECO:0007669"/>
    <property type="project" value="TreeGrafter"/>
</dbReference>
<dbReference type="GO" id="GO:0016460">
    <property type="term" value="C:myosin II complex"/>
    <property type="evidence" value="ECO:0007669"/>
    <property type="project" value="TreeGrafter"/>
</dbReference>
<feature type="compositionally biased region" description="Polar residues" evidence="2">
    <location>
        <begin position="39"/>
        <end position="53"/>
    </location>
</feature>
<dbReference type="STRING" id="1408157.A0A1J7JTN2"/>
<feature type="compositionally biased region" description="Basic and acidic residues" evidence="2">
    <location>
        <begin position="446"/>
        <end position="460"/>
    </location>
</feature>
<feature type="region of interest" description="Disordered" evidence="2">
    <location>
        <begin position="428"/>
        <end position="460"/>
    </location>
</feature>
<protein>
    <submittedName>
        <fullName evidence="3">Uncharacterized protein</fullName>
    </submittedName>
</protein>
<feature type="region of interest" description="Disordered" evidence="2">
    <location>
        <begin position="1"/>
        <end position="65"/>
    </location>
</feature>
<reference evidence="3 4" key="1">
    <citation type="submission" date="2016-10" db="EMBL/GenBank/DDBJ databases">
        <title>Draft genome sequence of Coniochaeta ligniaria NRRL30616, a lignocellulolytic fungus for bioabatement of inhibitors in plant biomass hydrolysates.</title>
        <authorList>
            <consortium name="DOE Joint Genome Institute"/>
            <person name="Jimenez D.J."/>
            <person name="Hector R.E."/>
            <person name="Riley R."/>
            <person name="Sun H."/>
            <person name="Grigoriev I.V."/>
            <person name="Van Elsas J.D."/>
            <person name="Nichols N.N."/>
        </authorList>
    </citation>
    <scope>NUCLEOTIDE SEQUENCE [LARGE SCALE GENOMIC DNA]</scope>
    <source>
        <strain evidence="3 4">NRRL 30616</strain>
    </source>
</reference>
<dbReference type="Proteomes" id="UP000182658">
    <property type="component" value="Unassembled WGS sequence"/>
</dbReference>
<dbReference type="GO" id="GO:0000146">
    <property type="term" value="F:microfilament motor activity"/>
    <property type="evidence" value="ECO:0007669"/>
    <property type="project" value="TreeGrafter"/>
</dbReference>
<feature type="coiled-coil region" evidence="1">
    <location>
        <begin position="810"/>
        <end position="844"/>
    </location>
</feature>
<feature type="compositionally biased region" description="Acidic residues" evidence="2">
    <location>
        <begin position="1166"/>
        <end position="1182"/>
    </location>
</feature>
<dbReference type="GO" id="GO:0032982">
    <property type="term" value="C:myosin filament"/>
    <property type="evidence" value="ECO:0007669"/>
    <property type="project" value="TreeGrafter"/>
</dbReference>
<dbReference type="EMBL" id="KV875096">
    <property type="protein sequence ID" value="OIW31098.1"/>
    <property type="molecule type" value="Genomic_DNA"/>
</dbReference>
<organism evidence="3 4">
    <name type="scientific">Coniochaeta ligniaria NRRL 30616</name>
    <dbReference type="NCBI Taxonomy" id="1408157"/>
    <lineage>
        <taxon>Eukaryota</taxon>
        <taxon>Fungi</taxon>
        <taxon>Dikarya</taxon>
        <taxon>Ascomycota</taxon>
        <taxon>Pezizomycotina</taxon>
        <taxon>Sordariomycetes</taxon>
        <taxon>Sordariomycetidae</taxon>
        <taxon>Coniochaetales</taxon>
        <taxon>Coniochaetaceae</taxon>
        <taxon>Coniochaeta</taxon>
    </lineage>
</organism>
<evidence type="ECO:0000313" key="3">
    <source>
        <dbReference type="EMBL" id="OIW31098.1"/>
    </source>
</evidence>
<dbReference type="PANTHER" id="PTHR45615:SF40">
    <property type="entry name" value="MYOSIN HEAVY CHAIN, NON-MUSCLE"/>
    <property type="match status" value="1"/>
</dbReference>
<dbReference type="Gene3D" id="1.10.287.1490">
    <property type="match status" value="1"/>
</dbReference>
<evidence type="ECO:0000313" key="4">
    <source>
        <dbReference type="Proteomes" id="UP000182658"/>
    </source>
</evidence>
<dbReference type="InParanoid" id="A0A1J7JTN2"/>
<evidence type="ECO:0000256" key="2">
    <source>
        <dbReference type="SAM" id="MobiDB-lite"/>
    </source>
</evidence>
<accession>A0A1J7JTN2</accession>
<proteinExistence type="predicted"/>
<feature type="compositionally biased region" description="Basic residues" evidence="2">
    <location>
        <begin position="1267"/>
        <end position="1277"/>
    </location>
</feature>
<keyword evidence="1" id="KW-0175">Coiled coil</keyword>
<feature type="region of interest" description="Disordered" evidence="2">
    <location>
        <begin position="1003"/>
        <end position="1040"/>
    </location>
</feature>
<feature type="region of interest" description="Disordered" evidence="2">
    <location>
        <begin position="118"/>
        <end position="137"/>
    </location>
</feature>
<evidence type="ECO:0000256" key="1">
    <source>
        <dbReference type="SAM" id="Coils"/>
    </source>
</evidence>
<dbReference type="PANTHER" id="PTHR45615">
    <property type="entry name" value="MYOSIN HEAVY CHAIN, NON-MUSCLE"/>
    <property type="match status" value="1"/>
</dbReference>
<feature type="compositionally biased region" description="Low complexity" evidence="2">
    <location>
        <begin position="212"/>
        <end position="225"/>
    </location>
</feature>
<gene>
    <name evidence="3" type="ORF">CONLIGDRAFT_299624</name>
</gene>
<feature type="coiled-coil region" evidence="1">
    <location>
        <begin position="556"/>
        <end position="762"/>
    </location>
</feature>
<feature type="region of interest" description="Disordered" evidence="2">
    <location>
        <begin position="200"/>
        <end position="236"/>
    </location>
</feature>
<feature type="compositionally biased region" description="Acidic residues" evidence="2">
    <location>
        <begin position="1193"/>
        <end position="1217"/>
    </location>
</feature>
<feature type="region of interest" description="Disordered" evidence="2">
    <location>
        <begin position="1065"/>
        <end position="1289"/>
    </location>
</feature>
<name>A0A1J7JTN2_9PEZI</name>
<feature type="compositionally biased region" description="Basic and acidic residues" evidence="2">
    <location>
        <begin position="55"/>
        <end position="64"/>
    </location>
</feature>
<feature type="compositionally biased region" description="Polar residues" evidence="2">
    <location>
        <begin position="1106"/>
        <end position="1123"/>
    </location>
</feature>